<dbReference type="NCBIfam" id="TIGR01352">
    <property type="entry name" value="tonB_Cterm"/>
    <property type="match status" value="1"/>
</dbReference>
<keyword evidence="2" id="KW-0812">Transmembrane</keyword>
<dbReference type="Pfam" id="PF13103">
    <property type="entry name" value="TonB_2"/>
    <property type="match status" value="1"/>
</dbReference>
<evidence type="ECO:0000256" key="5">
    <source>
        <dbReference type="SAM" id="MobiDB-lite"/>
    </source>
</evidence>
<comment type="subcellular location">
    <subcellularLocation>
        <location evidence="1">Membrane</location>
        <topology evidence="1">Single-pass membrane protein</topology>
    </subcellularLocation>
</comment>
<dbReference type="EMBL" id="JAGQDG010000009">
    <property type="protein sequence ID" value="MBQ0937645.1"/>
    <property type="molecule type" value="Genomic_DNA"/>
</dbReference>
<dbReference type="NCBIfam" id="TIGR02794">
    <property type="entry name" value="tolA_full"/>
    <property type="match status" value="1"/>
</dbReference>
<dbReference type="InterPro" id="IPR006260">
    <property type="entry name" value="TonB/TolA_C"/>
</dbReference>
<evidence type="ECO:0000313" key="7">
    <source>
        <dbReference type="Proteomes" id="UP000672097"/>
    </source>
</evidence>
<dbReference type="Gene3D" id="3.30.1150.10">
    <property type="match status" value="1"/>
</dbReference>
<evidence type="ECO:0000256" key="3">
    <source>
        <dbReference type="ARBA" id="ARBA00022989"/>
    </source>
</evidence>
<dbReference type="InterPro" id="IPR014161">
    <property type="entry name" value="Tol-Pal_TolA"/>
</dbReference>
<proteinExistence type="predicted"/>
<feature type="region of interest" description="Disordered" evidence="5">
    <location>
        <begin position="58"/>
        <end position="232"/>
    </location>
</feature>
<reference evidence="6 7" key="1">
    <citation type="submission" date="2021-04" db="EMBL/GenBank/DDBJ databases">
        <title>The genome sequence of type strain Ideonella paludis KCTC 32238.</title>
        <authorList>
            <person name="Liu Y."/>
        </authorList>
    </citation>
    <scope>NUCLEOTIDE SEQUENCE [LARGE SCALE GENOMIC DNA]</scope>
    <source>
        <strain evidence="6 7">KCTC 32238</strain>
    </source>
</reference>
<dbReference type="SUPFAM" id="SSF74653">
    <property type="entry name" value="TolA/TonB C-terminal domain"/>
    <property type="match status" value="1"/>
</dbReference>
<name>A0ABS5E2K2_9BURK</name>
<feature type="compositionally biased region" description="Basic and acidic residues" evidence="5">
    <location>
        <begin position="105"/>
        <end position="183"/>
    </location>
</feature>
<gene>
    <name evidence="6" type="primary">tolA</name>
    <name evidence="6" type="ORF">KAK11_20130</name>
</gene>
<keyword evidence="4" id="KW-0472">Membrane</keyword>
<sequence length="314" mass="33540">MHPALRHSAIPLDALHPPKADGTGAGVALSIVVHIGLVTALTLGVQWRSQSDEGVEAELWASVPQLAAPPAEAPPPQQPAEAPAPPPPQPTKASPPPPPPQAAQRDADIALEQAKKAKLEKQRQAEAEKRAEAKKQAEQDKLEKAKEDKARKDKADKEQAAKDKAEQDRKEKLAAKEKAKAEAAAEAAEEAAREKARQAHLQRMKEQLSGSGGPQSTGTAAKSAGPSAGYAGRIKARIRPNIRLLDPISGNPEATVEVKVTPDGTIIGRRLMKPSGDKAWDEAVLRAIDRTERLPRDTDGSIPPVFEIKFTPQD</sequence>
<evidence type="ECO:0000256" key="4">
    <source>
        <dbReference type="ARBA" id="ARBA00023136"/>
    </source>
</evidence>
<evidence type="ECO:0000256" key="2">
    <source>
        <dbReference type="ARBA" id="ARBA00022692"/>
    </source>
</evidence>
<protein>
    <submittedName>
        <fullName evidence="6">Cell envelope integrity protein TolA</fullName>
    </submittedName>
</protein>
<accession>A0ABS5E2K2</accession>
<keyword evidence="7" id="KW-1185">Reference proteome</keyword>
<organism evidence="6 7">
    <name type="scientific">Ideonella paludis</name>
    <dbReference type="NCBI Taxonomy" id="1233411"/>
    <lineage>
        <taxon>Bacteria</taxon>
        <taxon>Pseudomonadati</taxon>
        <taxon>Pseudomonadota</taxon>
        <taxon>Betaproteobacteria</taxon>
        <taxon>Burkholderiales</taxon>
        <taxon>Sphaerotilaceae</taxon>
        <taxon>Ideonella</taxon>
    </lineage>
</organism>
<evidence type="ECO:0000256" key="1">
    <source>
        <dbReference type="ARBA" id="ARBA00004167"/>
    </source>
</evidence>
<feature type="compositionally biased region" description="Pro residues" evidence="5">
    <location>
        <begin position="71"/>
        <end position="101"/>
    </location>
</feature>
<comment type="caution">
    <text evidence="6">The sequence shown here is derived from an EMBL/GenBank/DDBJ whole genome shotgun (WGS) entry which is preliminary data.</text>
</comment>
<dbReference type="Proteomes" id="UP000672097">
    <property type="component" value="Unassembled WGS sequence"/>
</dbReference>
<keyword evidence="3" id="KW-1133">Transmembrane helix</keyword>
<dbReference type="RefSeq" id="WP_210811270.1">
    <property type="nucleotide sequence ID" value="NZ_JAGQDG010000009.1"/>
</dbReference>
<evidence type="ECO:0000313" key="6">
    <source>
        <dbReference type="EMBL" id="MBQ0937645.1"/>
    </source>
</evidence>